<feature type="transmembrane region" description="Helical" evidence="1">
    <location>
        <begin position="134"/>
        <end position="155"/>
    </location>
</feature>
<protein>
    <recommendedName>
        <fullName evidence="4">DUF2254 domain-containing protein</fullName>
    </recommendedName>
</protein>
<dbReference type="AlphaFoldDB" id="A0A265E424"/>
<accession>A0A265E424</accession>
<feature type="transmembrane region" description="Helical" evidence="1">
    <location>
        <begin position="12"/>
        <end position="34"/>
    </location>
</feature>
<sequence length="432" mass="49161">MMMKFLKTIRNSIWVIPVIYCLMALALALIVVYIDMNILPLLNFELAFFLATSVDLAKEILGSISGALLTMTTITFSTIMVVLTTYSSQFSPRVLTNFVNDRRTMRVLGVFMGGFLYSILSLAFMQQATFEGEVISAIVAVMLAVLCLFFFAYFIHFVASSIQVSNLINSLVEDVKDEIEKEEKRIDQDHVAVSGLKPEVVESYDATTALQSEDFGFIQFMNHDRLFEWAEENGAVIHVEQLVGEFVTTSTILITIHHDEGTEIPDSLIRNIELGKERSVYQDVDYGLQKIVDVAIRALSPGINDPNTAVQCIHYLSEALIKNFKYTGTYVIYNDEKHLGRLVVRRSSVEDKLYKMLSQISFYGRQDVTILRTLIEALENIALNSTDDVKRDIEAFSRYVYDGFDEDVLYDIDYKYINERQVRLSEALNRAE</sequence>
<name>A0A265E424_9STAP</name>
<evidence type="ECO:0000256" key="1">
    <source>
        <dbReference type="SAM" id="Phobius"/>
    </source>
</evidence>
<feature type="transmembrane region" description="Helical" evidence="1">
    <location>
        <begin position="60"/>
        <end position="86"/>
    </location>
</feature>
<organism evidence="2 3">
    <name type="scientific">Salinicoccus roseus</name>
    <dbReference type="NCBI Taxonomy" id="45670"/>
    <lineage>
        <taxon>Bacteria</taxon>
        <taxon>Bacillati</taxon>
        <taxon>Bacillota</taxon>
        <taxon>Bacilli</taxon>
        <taxon>Bacillales</taxon>
        <taxon>Staphylococcaceae</taxon>
        <taxon>Salinicoccus</taxon>
    </lineage>
</organism>
<evidence type="ECO:0000313" key="3">
    <source>
        <dbReference type="Proteomes" id="UP000216682"/>
    </source>
</evidence>
<reference evidence="2 3" key="1">
    <citation type="submission" date="2017-07" db="EMBL/GenBank/DDBJ databases">
        <title>Shotgun whole genome sequences of three halophilic bacterial isolates.</title>
        <authorList>
            <person name="Pozzo T."/>
            <person name="Higdon S.M."/>
            <person name="Quillaguaman J."/>
        </authorList>
    </citation>
    <scope>NUCLEOTIDE SEQUENCE [LARGE SCALE GENOMIC DNA]</scope>
    <source>
        <strain evidence="2 3">BU-1</strain>
    </source>
</reference>
<keyword evidence="1" id="KW-1133">Transmembrane helix</keyword>
<dbReference type="InterPro" id="IPR018723">
    <property type="entry name" value="DUF2254_membrane"/>
</dbReference>
<dbReference type="Proteomes" id="UP000216682">
    <property type="component" value="Unassembled WGS sequence"/>
</dbReference>
<gene>
    <name evidence="2" type="ORF">CFN03_12070</name>
</gene>
<comment type="caution">
    <text evidence="2">The sequence shown here is derived from an EMBL/GenBank/DDBJ whole genome shotgun (WGS) entry which is preliminary data.</text>
</comment>
<keyword evidence="1" id="KW-0472">Membrane</keyword>
<evidence type="ECO:0000313" key="2">
    <source>
        <dbReference type="EMBL" id="OZT76352.1"/>
    </source>
</evidence>
<evidence type="ECO:0008006" key="4">
    <source>
        <dbReference type="Google" id="ProtNLM"/>
    </source>
</evidence>
<dbReference type="EMBL" id="NPEZ01000007">
    <property type="protein sequence ID" value="OZT76352.1"/>
    <property type="molecule type" value="Genomic_DNA"/>
</dbReference>
<feature type="transmembrane region" description="Helical" evidence="1">
    <location>
        <begin position="107"/>
        <end position="128"/>
    </location>
</feature>
<proteinExistence type="predicted"/>
<keyword evidence="1" id="KW-0812">Transmembrane</keyword>
<dbReference type="Pfam" id="PF10011">
    <property type="entry name" value="DUF2254"/>
    <property type="match status" value="1"/>
</dbReference>